<keyword evidence="7 13" id="KW-1133">Transmembrane helix</keyword>
<dbReference type="PROSITE" id="PS50283">
    <property type="entry name" value="NA_SOLUT_SYMP_3"/>
    <property type="match status" value="1"/>
</dbReference>
<dbReference type="GO" id="GO:0006814">
    <property type="term" value="P:sodium ion transport"/>
    <property type="evidence" value="ECO:0007669"/>
    <property type="project" value="UniProtKB-KW"/>
</dbReference>
<evidence type="ECO:0000256" key="11">
    <source>
        <dbReference type="ARBA" id="ARBA00023201"/>
    </source>
</evidence>
<feature type="compositionally biased region" description="Low complexity" evidence="12">
    <location>
        <begin position="510"/>
        <end position="522"/>
    </location>
</feature>
<keyword evidence="4" id="KW-1003">Cell membrane</keyword>
<keyword evidence="6" id="KW-0769">Symport</keyword>
<evidence type="ECO:0000256" key="5">
    <source>
        <dbReference type="ARBA" id="ARBA00022692"/>
    </source>
</evidence>
<evidence type="ECO:0000256" key="13">
    <source>
        <dbReference type="SAM" id="Phobius"/>
    </source>
</evidence>
<feature type="transmembrane region" description="Helical" evidence="13">
    <location>
        <begin position="119"/>
        <end position="145"/>
    </location>
</feature>
<dbReference type="InterPro" id="IPR038377">
    <property type="entry name" value="Na/Glc_symporter_sf"/>
</dbReference>
<accession>A0A381SQF6</accession>
<evidence type="ECO:0000313" key="14">
    <source>
        <dbReference type="EMBL" id="SVA05548.1"/>
    </source>
</evidence>
<keyword evidence="10 13" id="KW-0472">Membrane</keyword>
<keyword evidence="5 13" id="KW-0812">Transmembrane</keyword>
<dbReference type="EMBL" id="UINC01003351">
    <property type="protein sequence ID" value="SVA05548.1"/>
    <property type="molecule type" value="Genomic_DNA"/>
</dbReference>
<reference evidence="14" key="1">
    <citation type="submission" date="2018-05" db="EMBL/GenBank/DDBJ databases">
        <authorList>
            <person name="Lanie J.A."/>
            <person name="Ng W.-L."/>
            <person name="Kazmierczak K.M."/>
            <person name="Andrzejewski T.M."/>
            <person name="Davidsen T.M."/>
            <person name="Wayne K.J."/>
            <person name="Tettelin H."/>
            <person name="Glass J.I."/>
            <person name="Rusch D."/>
            <person name="Podicherti R."/>
            <person name="Tsui H.-C.T."/>
            <person name="Winkler M.E."/>
        </authorList>
    </citation>
    <scope>NUCLEOTIDE SEQUENCE</scope>
</reference>
<proteinExistence type="inferred from homology"/>
<feature type="transmembrane region" description="Helical" evidence="13">
    <location>
        <begin position="368"/>
        <end position="390"/>
    </location>
</feature>
<keyword evidence="8" id="KW-0915">Sodium</keyword>
<evidence type="ECO:0000256" key="7">
    <source>
        <dbReference type="ARBA" id="ARBA00022989"/>
    </source>
</evidence>
<feature type="transmembrane region" description="Helical" evidence="13">
    <location>
        <begin position="396"/>
        <end position="418"/>
    </location>
</feature>
<evidence type="ECO:0000256" key="1">
    <source>
        <dbReference type="ARBA" id="ARBA00004651"/>
    </source>
</evidence>
<evidence type="ECO:0000256" key="4">
    <source>
        <dbReference type="ARBA" id="ARBA00022475"/>
    </source>
</evidence>
<keyword evidence="11" id="KW-0739">Sodium transport</keyword>
<feature type="region of interest" description="Disordered" evidence="12">
    <location>
        <begin position="501"/>
        <end position="539"/>
    </location>
</feature>
<feature type="transmembrane region" description="Helical" evidence="13">
    <location>
        <begin position="71"/>
        <end position="93"/>
    </location>
</feature>
<comment type="similarity">
    <text evidence="2">Belongs to the sodium:solute symporter (SSF) (TC 2.A.21) family.</text>
</comment>
<feature type="transmembrane region" description="Helical" evidence="13">
    <location>
        <begin position="151"/>
        <end position="173"/>
    </location>
</feature>
<feature type="compositionally biased region" description="Basic and acidic residues" evidence="12">
    <location>
        <begin position="523"/>
        <end position="539"/>
    </location>
</feature>
<dbReference type="PANTHER" id="PTHR48086:SF3">
    <property type="entry name" value="SODIUM_PROLINE SYMPORTER"/>
    <property type="match status" value="1"/>
</dbReference>
<evidence type="ECO:0000256" key="6">
    <source>
        <dbReference type="ARBA" id="ARBA00022847"/>
    </source>
</evidence>
<sequence length="539" mass="58088">MDGFAIAVAVFIVVTILVGVFAGKLVQRSGKRLIVAGKSLPLFMVGTMLAAQAVDGNSTLGNIALVFEWGFWAGAVVPIGLGTCLLLVGFFYAKPLNKMSMITLPDFYFRRYGNGAEGISSILMIISFLILVAGNLAACGFILEIVFGIDYFWGITIAALAVVVYTIAGGLFASAYTNLFQVYLAIGSFWAAFLFFLGGFADTPWDIIYNNATAVGGAGFMDLSGLFDVANGALINWGALFALGLGDIIALDFMERVFAAKNPKTAKRGALMGGALTMFTVVPTSMLGVVAFFYLPADTLPDLAMPLLATQHMPFAIGAGILMGVVGASMSTASGGLLAISSVISRNLMQRIIRRRWMNKPNWSDNKLLNTTRIVIVPMMVVGTAIGYFVPAPGVYLILAFDIMFAGAFVPLTLGLFWKKANMPATIAALLVGSVLRLQFFWTMPEEWWGLDTMIPPIVSLIVFVIVAYATQHKYPGKARHDVRDYVPPEEDVIAGEDLKHFGDGTQAMDGGSSSSDPPDNSDLGKYEKDYLERMKKQE</sequence>
<dbReference type="GO" id="GO:0015293">
    <property type="term" value="F:symporter activity"/>
    <property type="evidence" value="ECO:0007669"/>
    <property type="project" value="UniProtKB-KW"/>
</dbReference>
<dbReference type="PROSITE" id="PS00456">
    <property type="entry name" value="NA_SOLUT_SYMP_1"/>
    <property type="match status" value="1"/>
</dbReference>
<feature type="transmembrane region" description="Helical" evidence="13">
    <location>
        <begin position="6"/>
        <end position="26"/>
    </location>
</feature>
<name>A0A381SQF6_9ZZZZ</name>
<organism evidence="14">
    <name type="scientific">marine metagenome</name>
    <dbReference type="NCBI Taxonomy" id="408172"/>
    <lineage>
        <taxon>unclassified sequences</taxon>
        <taxon>metagenomes</taxon>
        <taxon>ecological metagenomes</taxon>
    </lineage>
</organism>
<evidence type="ECO:0000256" key="9">
    <source>
        <dbReference type="ARBA" id="ARBA00023065"/>
    </source>
</evidence>
<evidence type="ECO:0000256" key="10">
    <source>
        <dbReference type="ARBA" id="ARBA00023136"/>
    </source>
</evidence>
<keyword evidence="9" id="KW-0406">Ion transport</keyword>
<evidence type="ECO:0000256" key="3">
    <source>
        <dbReference type="ARBA" id="ARBA00022448"/>
    </source>
</evidence>
<feature type="transmembrane region" description="Helical" evidence="13">
    <location>
        <begin position="425"/>
        <end position="442"/>
    </location>
</feature>
<dbReference type="InterPro" id="IPR018212">
    <property type="entry name" value="Na/solute_symporter_CS"/>
</dbReference>
<evidence type="ECO:0008006" key="15">
    <source>
        <dbReference type="Google" id="ProtNLM"/>
    </source>
</evidence>
<feature type="transmembrane region" description="Helical" evidence="13">
    <location>
        <begin position="454"/>
        <end position="471"/>
    </location>
</feature>
<evidence type="ECO:0000256" key="8">
    <source>
        <dbReference type="ARBA" id="ARBA00023053"/>
    </source>
</evidence>
<feature type="transmembrane region" description="Helical" evidence="13">
    <location>
        <begin position="315"/>
        <end position="348"/>
    </location>
</feature>
<dbReference type="Gene3D" id="1.20.1730.10">
    <property type="entry name" value="Sodium/glucose cotransporter"/>
    <property type="match status" value="1"/>
</dbReference>
<dbReference type="InterPro" id="IPR050277">
    <property type="entry name" value="Sodium:Solute_Symporter"/>
</dbReference>
<dbReference type="AlphaFoldDB" id="A0A381SQF6"/>
<evidence type="ECO:0000256" key="2">
    <source>
        <dbReference type="ARBA" id="ARBA00006434"/>
    </source>
</evidence>
<feature type="transmembrane region" description="Helical" evidence="13">
    <location>
        <begin position="33"/>
        <end position="51"/>
    </location>
</feature>
<dbReference type="CDD" id="cd11474">
    <property type="entry name" value="SLC5sbd_CHT"/>
    <property type="match status" value="1"/>
</dbReference>
<gene>
    <name evidence="14" type="ORF">METZ01_LOCUS58402</name>
</gene>
<protein>
    <recommendedName>
        <fullName evidence="15">Sodium:solute symporter</fullName>
    </recommendedName>
</protein>
<feature type="transmembrane region" description="Helical" evidence="13">
    <location>
        <begin position="234"/>
        <end position="254"/>
    </location>
</feature>
<dbReference type="InterPro" id="IPR001734">
    <property type="entry name" value="Na/solute_symporter"/>
</dbReference>
<keyword evidence="3" id="KW-0813">Transport</keyword>
<dbReference type="Pfam" id="PF00474">
    <property type="entry name" value="SSF"/>
    <property type="match status" value="1"/>
</dbReference>
<feature type="transmembrane region" description="Helical" evidence="13">
    <location>
        <begin position="275"/>
        <end position="295"/>
    </location>
</feature>
<dbReference type="PANTHER" id="PTHR48086">
    <property type="entry name" value="SODIUM/PROLINE SYMPORTER-RELATED"/>
    <property type="match status" value="1"/>
</dbReference>
<comment type="subcellular location">
    <subcellularLocation>
        <location evidence="1">Cell membrane</location>
        <topology evidence="1">Multi-pass membrane protein</topology>
    </subcellularLocation>
</comment>
<dbReference type="GO" id="GO:0005886">
    <property type="term" value="C:plasma membrane"/>
    <property type="evidence" value="ECO:0007669"/>
    <property type="project" value="UniProtKB-SubCell"/>
</dbReference>
<dbReference type="GO" id="GO:0046942">
    <property type="term" value="P:carboxylic acid transport"/>
    <property type="evidence" value="ECO:0007669"/>
    <property type="project" value="UniProtKB-ARBA"/>
</dbReference>
<evidence type="ECO:0000256" key="12">
    <source>
        <dbReference type="SAM" id="MobiDB-lite"/>
    </source>
</evidence>
<feature type="transmembrane region" description="Helical" evidence="13">
    <location>
        <begin position="180"/>
        <end position="201"/>
    </location>
</feature>